<organism evidence="6 7">
    <name type="scientific">Rhodoferax ferrireducens</name>
    <dbReference type="NCBI Taxonomy" id="192843"/>
    <lineage>
        <taxon>Bacteria</taxon>
        <taxon>Pseudomonadati</taxon>
        <taxon>Pseudomonadota</taxon>
        <taxon>Betaproteobacteria</taxon>
        <taxon>Burkholderiales</taxon>
        <taxon>Comamonadaceae</taxon>
        <taxon>Rhodoferax</taxon>
    </lineage>
</organism>
<dbReference type="InterPro" id="IPR050950">
    <property type="entry name" value="HTH-type_LysR_regulators"/>
</dbReference>
<dbReference type="InterPro" id="IPR036390">
    <property type="entry name" value="WH_DNA-bd_sf"/>
</dbReference>
<evidence type="ECO:0000256" key="2">
    <source>
        <dbReference type="ARBA" id="ARBA00023015"/>
    </source>
</evidence>
<name>A0ABU2CDG8_9BURK</name>
<accession>A0ABU2CDG8</accession>
<dbReference type="PRINTS" id="PR00039">
    <property type="entry name" value="HTHLYSR"/>
</dbReference>
<dbReference type="InterPro" id="IPR036388">
    <property type="entry name" value="WH-like_DNA-bd_sf"/>
</dbReference>
<gene>
    <name evidence="6" type="ORF">J2X19_004073</name>
</gene>
<keyword evidence="4" id="KW-0804">Transcription</keyword>
<reference evidence="6 7" key="1">
    <citation type="submission" date="2023-07" db="EMBL/GenBank/DDBJ databases">
        <title>Sorghum-associated microbial communities from plants grown in Nebraska, USA.</title>
        <authorList>
            <person name="Schachtman D."/>
        </authorList>
    </citation>
    <scope>NUCLEOTIDE SEQUENCE [LARGE SCALE GENOMIC DNA]</scope>
    <source>
        <strain evidence="6 7">BE313</strain>
    </source>
</reference>
<dbReference type="InterPro" id="IPR000847">
    <property type="entry name" value="LysR_HTH_N"/>
</dbReference>
<keyword evidence="7" id="KW-1185">Reference proteome</keyword>
<evidence type="ECO:0000256" key="3">
    <source>
        <dbReference type="ARBA" id="ARBA00023125"/>
    </source>
</evidence>
<evidence type="ECO:0000256" key="1">
    <source>
        <dbReference type="ARBA" id="ARBA00009437"/>
    </source>
</evidence>
<dbReference type="Gene3D" id="1.10.10.10">
    <property type="entry name" value="Winged helix-like DNA-binding domain superfamily/Winged helix DNA-binding domain"/>
    <property type="match status" value="1"/>
</dbReference>
<proteinExistence type="inferred from homology"/>
<dbReference type="PROSITE" id="PS50931">
    <property type="entry name" value="HTH_LYSR"/>
    <property type="match status" value="1"/>
</dbReference>
<dbReference type="Proteomes" id="UP001180487">
    <property type="component" value="Unassembled WGS sequence"/>
</dbReference>
<dbReference type="SUPFAM" id="SSF46785">
    <property type="entry name" value="Winged helix' DNA-binding domain"/>
    <property type="match status" value="1"/>
</dbReference>
<evidence type="ECO:0000259" key="5">
    <source>
        <dbReference type="PROSITE" id="PS50931"/>
    </source>
</evidence>
<feature type="domain" description="HTH lysR-type" evidence="5">
    <location>
        <begin position="66"/>
        <end position="101"/>
    </location>
</feature>
<evidence type="ECO:0000313" key="7">
    <source>
        <dbReference type="Proteomes" id="UP001180487"/>
    </source>
</evidence>
<dbReference type="PANTHER" id="PTHR30419">
    <property type="entry name" value="HTH-TYPE TRANSCRIPTIONAL REGULATOR YBHD"/>
    <property type="match status" value="1"/>
</dbReference>
<sequence>MLLTPMGELAHKRFLRIAQELGAVLDEAAVGRDSLTAAALDVLYDEKRLLAVSLLAEVHHMPTVGRHLGVSQPAVSAAVARLERALGHKLFLRTARGLMPTDVGARWVRRFDRVLAELRYLEDDVAAARGTMEGVITVGTLPLVRTHVLPCAISSLLAKHPRLQVQSVESPYEQLCAGLLSGKVDFILGALRPLADKALTSEPLFADRLGLMASANHPLNRRRRIRFQDLREFPWVLSRSGTPLRESLATFFAAHGEAAPMPTVETGDLAMVRGLLLQGPMLTVLSTHQLRYEVDAGQLCVLRFPMEGLQRHIGVTTRAGAHLSVAALALLAAIRECSPAE</sequence>
<keyword evidence="3" id="KW-0238">DNA-binding</keyword>
<dbReference type="Pfam" id="PF03466">
    <property type="entry name" value="LysR_substrate"/>
    <property type="match status" value="1"/>
</dbReference>
<dbReference type="InterPro" id="IPR005119">
    <property type="entry name" value="LysR_subst-bd"/>
</dbReference>
<comment type="similarity">
    <text evidence="1">Belongs to the LysR transcriptional regulatory family.</text>
</comment>
<dbReference type="Gene3D" id="3.40.190.10">
    <property type="entry name" value="Periplasmic binding protein-like II"/>
    <property type="match status" value="2"/>
</dbReference>
<dbReference type="SUPFAM" id="SSF53850">
    <property type="entry name" value="Periplasmic binding protein-like II"/>
    <property type="match status" value="1"/>
</dbReference>
<dbReference type="PANTHER" id="PTHR30419:SF14">
    <property type="entry name" value="LYSR FAMILY TRANSCRIPTIONAL REGULATOR"/>
    <property type="match status" value="1"/>
</dbReference>
<dbReference type="EMBL" id="JAVDXT010000004">
    <property type="protein sequence ID" value="MDR7379379.1"/>
    <property type="molecule type" value="Genomic_DNA"/>
</dbReference>
<evidence type="ECO:0000313" key="6">
    <source>
        <dbReference type="EMBL" id="MDR7379379.1"/>
    </source>
</evidence>
<dbReference type="Pfam" id="PF00126">
    <property type="entry name" value="HTH_1"/>
    <property type="match status" value="1"/>
</dbReference>
<keyword evidence="2" id="KW-0805">Transcription regulation</keyword>
<comment type="caution">
    <text evidence="6">The sequence shown here is derived from an EMBL/GenBank/DDBJ whole genome shotgun (WGS) entry which is preliminary data.</text>
</comment>
<evidence type="ECO:0000256" key="4">
    <source>
        <dbReference type="ARBA" id="ARBA00023163"/>
    </source>
</evidence>
<protein>
    <submittedName>
        <fullName evidence="6">LysR family transcriptional regulator of gallate degradation</fullName>
    </submittedName>
</protein>